<dbReference type="STRING" id="474950.SAMN05421771_3842"/>
<sequence>MPPLLHLDQYPHTWTVQLLSGPPLIAPSRQYTYPMSIAGEEDALARGALYLLVRPAPGEPAFLATCALGYRDPSMPTGVYATPNPSQLCAVAGGYAYLIDPTNPTQSTHIDQRPVTAVLPTQDLLLFAGFHTIQAWGNAGLAWTTQRLTWDGITLGEATNGVLHGTGWNMRTDKEVPFEIDLKTGTHTGGGF</sequence>
<dbReference type="OrthoDB" id="115567at2"/>
<dbReference type="EMBL" id="FOZL01000002">
    <property type="protein sequence ID" value="SFS20799.1"/>
    <property type="molecule type" value="Genomic_DNA"/>
</dbReference>
<accession>A0A1I6MYP6</accession>
<dbReference type="AlphaFoldDB" id="A0A1I6MYP6"/>
<proteinExistence type="predicted"/>
<dbReference type="Proteomes" id="UP000199024">
    <property type="component" value="Unassembled WGS sequence"/>
</dbReference>
<evidence type="ECO:0000313" key="2">
    <source>
        <dbReference type="Proteomes" id="UP000199024"/>
    </source>
</evidence>
<name>A0A1I6MYP6_9BACT</name>
<dbReference type="RefSeq" id="WP_089842702.1">
    <property type="nucleotide sequence ID" value="NZ_FOZL01000002.1"/>
</dbReference>
<keyword evidence="2" id="KW-1185">Reference proteome</keyword>
<evidence type="ECO:0000313" key="1">
    <source>
        <dbReference type="EMBL" id="SFS20799.1"/>
    </source>
</evidence>
<protein>
    <submittedName>
        <fullName evidence="1">Uncharacterized protein</fullName>
    </submittedName>
</protein>
<reference evidence="1 2" key="1">
    <citation type="submission" date="2016-10" db="EMBL/GenBank/DDBJ databases">
        <authorList>
            <person name="de Groot N.N."/>
        </authorList>
    </citation>
    <scope>NUCLEOTIDE SEQUENCE [LARGE SCALE GENOMIC DNA]</scope>
    <source>
        <strain evidence="1 2">DSM 21001</strain>
    </source>
</reference>
<gene>
    <name evidence="1" type="ORF">SAMN05421771_3842</name>
</gene>
<organism evidence="1 2">
    <name type="scientific">Granulicella pectinivorans</name>
    <dbReference type="NCBI Taxonomy" id="474950"/>
    <lineage>
        <taxon>Bacteria</taxon>
        <taxon>Pseudomonadati</taxon>
        <taxon>Acidobacteriota</taxon>
        <taxon>Terriglobia</taxon>
        <taxon>Terriglobales</taxon>
        <taxon>Acidobacteriaceae</taxon>
        <taxon>Granulicella</taxon>
    </lineage>
</organism>